<feature type="compositionally biased region" description="Basic and acidic residues" evidence="12">
    <location>
        <begin position="213"/>
        <end position="228"/>
    </location>
</feature>
<feature type="region of interest" description="Disordered" evidence="12">
    <location>
        <begin position="210"/>
        <end position="242"/>
    </location>
</feature>
<dbReference type="RefSeq" id="WP_222959471.1">
    <property type="nucleotide sequence ID" value="NZ_JAINZZ010000001.1"/>
</dbReference>
<feature type="domain" description="Peptidase M48" evidence="14">
    <location>
        <begin position="150"/>
        <end position="375"/>
    </location>
</feature>
<evidence type="ECO:0000259" key="14">
    <source>
        <dbReference type="Pfam" id="PF01435"/>
    </source>
</evidence>
<dbReference type="PANTHER" id="PTHR43221:SF1">
    <property type="entry name" value="PROTEASE HTPX"/>
    <property type="match status" value="1"/>
</dbReference>
<dbReference type="Pfam" id="PF01435">
    <property type="entry name" value="Peptidase_M48"/>
    <property type="match status" value="1"/>
</dbReference>
<keyword evidence="11 13" id="KW-0472">Membrane</keyword>
<keyword evidence="16" id="KW-1185">Reference proteome</keyword>
<organism evidence="15 16">
    <name type="scientific">Actinacidiphila acidipaludis</name>
    <dbReference type="NCBI Taxonomy" id="2873382"/>
    <lineage>
        <taxon>Bacteria</taxon>
        <taxon>Bacillati</taxon>
        <taxon>Actinomycetota</taxon>
        <taxon>Actinomycetes</taxon>
        <taxon>Kitasatosporales</taxon>
        <taxon>Streptomycetaceae</taxon>
        <taxon>Actinacidiphila</taxon>
    </lineage>
</organism>
<evidence type="ECO:0000256" key="2">
    <source>
        <dbReference type="ARBA" id="ARBA00004651"/>
    </source>
</evidence>
<evidence type="ECO:0000256" key="9">
    <source>
        <dbReference type="ARBA" id="ARBA00022989"/>
    </source>
</evidence>
<keyword evidence="8" id="KW-0862">Zinc</keyword>
<feature type="transmembrane region" description="Helical" evidence="13">
    <location>
        <begin position="65"/>
        <end position="88"/>
    </location>
</feature>
<dbReference type="EMBL" id="JAINZZ010000001">
    <property type="protein sequence ID" value="MBY8876202.1"/>
    <property type="molecule type" value="Genomic_DNA"/>
</dbReference>
<protein>
    <submittedName>
        <fullName evidence="15">M48 family metallopeptidase</fullName>
    </submittedName>
</protein>
<evidence type="ECO:0000313" key="16">
    <source>
        <dbReference type="Proteomes" id="UP000778578"/>
    </source>
</evidence>
<dbReference type="PANTHER" id="PTHR43221">
    <property type="entry name" value="PROTEASE HTPX"/>
    <property type="match status" value="1"/>
</dbReference>
<keyword evidence="3" id="KW-1003">Cell membrane</keyword>
<evidence type="ECO:0000256" key="12">
    <source>
        <dbReference type="SAM" id="MobiDB-lite"/>
    </source>
</evidence>
<proteinExistence type="predicted"/>
<dbReference type="InterPro" id="IPR050083">
    <property type="entry name" value="HtpX_protease"/>
</dbReference>
<comment type="subcellular location">
    <subcellularLocation>
        <location evidence="2">Cell membrane</location>
        <topology evidence="2">Multi-pass membrane protein</topology>
    </subcellularLocation>
</comment>
<dbReference type="Proteomes" id="UP000778578">
    <property type="component" value="Unassembled WGS sequence"/>
</dbReference>
<comment type="caution">
    <text evidence="15">The sequence shown here is derived from an EMBL/GenBank/DDBJ whole genome shotgun (WGS) entry which is preliminary data.</text>
</comment>
<comment type="cofactor">
    <cofactor evidence="1">
        <name>Zn(2+)</name>
        <dbReference type="ChEBI" id="CHEBI:29105"/>
    </cofactor>
</comment>
<dbReference type="CDD" id="cd07328">
    <property type="entry name" value="M48_Ste24p_like"/>
    <property type="match status" value="1"/>
</dbReference>
<evidence type="ECO:0000256" key="7">
    <source>
        <dbReference type="ARBA" id="ARBA00022801"/>
    </source>
</evidence>
<evidence type="ECO:0000256" key="8">
    <source>
        <dbReference type="ARBA" id="ARBA00022833"/>
    </source>
</evidence>
<keyword evidence="10" id="KW-0482">Metalloprotease</keyword>
<keyword evidence="6" id="KW-0479">Metal-binding</keyword>
<evidence type="ECO:0000313" key="15">
    <source>
        <dbReference type="EMBL" id="MBY8876202.1"/>
    </source>
</evidence>
<keyword evidence="9 13" id="KW-1133">Transmembrane helix</keyword>
<evidence type="ECO:0000256" key="10">
    <source>
        <dbReference type="ARBA" id="ARBA00023049"/>
    </source>
</evidence>
<evidence type="ECO:0000256" key="1">
    <source>
        <dbReference type="ARBA" id="ARBA00001947"/>
    </source>
</evidence>
<name>A0ABS7PZ81_9ACTN</name>
<keyword evidence="4" id="KW-0645">Protease</keyword>
<keyword evidence="7" id="KW-0378">Hydrolase</keyword>
<evidence type="ECO:0000256" key="4">
    <source>
        <dbReference type="ARBA" id="ARBA00022670"/>
    </source>
</evidence>
<feature type="region of interest" description="Disordered" evidence="12">
    <location>
        <begin position="1"/>
        <end position="22"/>
    </location>
</feature>
<gene>
    <name evidence="15" type="ORF">K7862_00915</name>
</gene>
<evidence type="ECO:0000256" key="5">
    <source>
        <dbReference type="ARBA" id="ARBA00022692"/>
    </source>
</evidence>
<sequence>MPRSGRAASQAASRAASSAGPSRGALLPRALLALALLAGYHLVAPLILAALALADLFLLRGSQPYALTSLGAYAGSVAVTCSLVRVVYLTRGGAQDRHDLPGVALTPAEQPELWQRMGELAQSVGTATFAEIRLIPDANAMVTEEPRLLGLRHGKRRLFLGTPLLLGLSEAELDAVLAHELGHYANGDTRLAATVWAARGAVERTVGTLNERSAAHREREAAEAEAKAARRRARGKPAPVTAGASRGADHYLSVVYTAYAKLCLRCTEGVSRRQEYAADLVAVRIAGRRSTADALRHLAVLSVATDLYLHRYPAMGWDAGFLPPPGQVHGGLAHLLADEARRRELDELAPRLADQHGSPHDIHPPLAERVATIEALPDDGRPLRGTAPAVGLLRAPHTVLAALEEAELGPDVRTAHRVPWHELPYRAHRAAQARTAEPLLQATADVAAARGATLHGPPAVGTLLDLVDAGLLPEIAALLPRSAVAERSTGRATREFARTAFRSRLRALTVVALADTGHIRWELSWSGAPVRQIVSEGLGDTLEAALDAVIAAPPATAPLRALLDSAPLPQGGAQTTTIRRLP</sequence>
<reference evidence="15 16" key="1">
    <citation type="submission" date="2021-08" db="EMBL/GenBank/DDBJ databases">
        <title>WGS of actinomycetes from Thailand.</title>
        <authorList>
            <person name="Thawai C."/>
        </authorList>
    </citation>
    <scope>NUCLEOTIDE SEQUENCE [LARGE SCALE GENOMIC DNA]</scope>
    <source>
        <strain evidence="15 16">PLK6-54</strain>
    </source>
</reference>
<evidence type="ECO:0000256" key="11">
    <source>
        <dbReference type="ARBA" id="ARBA00023136"/>
    </source>
</evidence>
<evidence type="ECO:0000256" key="3">
    <source>
        <dbReference type="ARBA" id="ARBA00022475"/>
    </source>
</evidence>
<accession>A0ABS7PZ81</accession>
<evidence type="ECO:0000256" key="13">
    <source>
        <dbReference type="SAM" id="Phobius"/>
    </source>
</evidence>
<evidence type="ECO:0000256" key="6">
    <source>
        <dbReference type="ARBA" id="ARBA00022723"/>
    </source>
</evidence>
<keyword evidence="5 13" id="KW-0812">Transmembrane</keyword>
<dbReference type="InterPro" id="IPR001915">
    <property type="entry name" value="Peptidase_M48"/>
</dbReference>
<feature type="transmembrane region" description="Helical" evidence="13">
    <location>
        <begin position="31"/>
        <end position="53"/>
    </location>
</feature>
<dbReference type="Gene3D" id="3.30.2010.10">
    <property type="entry name" value="Metalloproteases ('zincins'), catalytic domain"/>
    <property type="match status" value="1"/>
</dbReference>